<evidence type="ECO:0000313" key="3">
    <source>
        <dbReference type="Proteomes" id="UP000043764"/>
    </source>
</evidence>
<accession>A0A0H5DIU1</accession>
<dbReference type="EMBL" id="CVRL01000035">
    <property type="protein sequence ID" value="CRL11910.1"/>
    <property type="molecule type" value="Genomic_DNA"/>
</dbReference>
<name>A0A0H5DIU1_9RHOB</name>
<dbReference type="Proteomes" id="UP000043764">
    <property type="component" value="Unassembled WGS sequence"/>
</dbReference>
<keyword evidence="1" id="KW-1133">Transmembrane helix</keyword>
<gene>
    <name evidence="2" type="ORF">NIT7321_02780</name>
</gene>
<sequence length="237" mass="24329">MPLPFLAIAVPVFHSSGAWIASTAASGYIAGTLSSTWIGAFVLGNSSLLGSLGLVSAAGIFGATGGLAALSSGAALGVGSALTAVGLGGVASTLGIAPTVTFLGLTPIGWAIAGTAATVAASLGLYVTRKTMRRINEERAKGGLEPTTLTGIIREVRLLEANSLETILAWLDAELDNVSLSDDHKDVTVDGQVFSLHRLKYVVNKDGSEELVFVTRTGRKKRVLQVKRAPVPEGFLA</sequence>
<reference evidence="3" key="1">
    <citation type="submission" date="2015-05" db="EMBL/GenBank/DDBJ databases">
        <authorList>
            <person name="Rodrigo-Torres Lidia"/>
            <person name="Arahal R.David."/>
        </authorList>
    </citation>
    <scope>NUCLEOTIDE SEQUENCE [LARGE SCALE GENOMIC DNA]</scope>
    <source>
        <strain evidence="3">CECT 7321</strain>
    </source>
</reference>
<feature type="transmembrane region" description="Helical" evidence="1">
    <location>
        <begin position="108"/>
        <end position="127"/>
    </location>
</feature>
<dbReference type="AlphaFoldDB" id="A0A0H5DIU1"/>
<feature type="transmembrane region" description="Helical" evidence="1">
    <location>
        <begin position="82"/>
        <end position="102"/>
    </location>
</feature>
<keyword evidence="1" id="KW-0472">Membrane</keyword>
<protein>
    <submittedName>
        <fullName evidence="2">Uncharacterized protein</fullName>
    </submittedName>
</protein>
<organism evidence="2 3">
    <name type="scientific">Phaeobacter italicus</name>
    <dbReference type="NCBI Taxonomy" id="481446"/>
    <lineage>
        <taxon>Bacteria</taxon>
        <taxon>Pseudomonadati</taxon>
        <taxon>Pseudomonadota</taxon>
        <taxon>Alphaproteobacteria</taxon>
        <taxon>Rhodobacterales</taxon>
        <taxon>Roseobacteraceae</taxon>
        <taxon>Phaeobacter</taxon>
    </lineage>
</organism>
<proteinExistence type="predicted"/>
<keyword evidence="3" id="KW-1185">Reference proteome</keyword>
<feature type="transmembrane region" description="Helical" evidence="1">
    <location>
        <begin position="49"/>
        <end position="70"/>
    </location>
</feature>
<dbReference type="RefSeq" id="WP_131724103.1">
    <property type="nucleotide sequence ID" value="NZ_CVRL01000035.1"/>
</dbReference>
<evidence type="ECO:0000313" key="2">
    <source>
        <dbReference type="EMBL" id="CRL11910.1"/>
    </source>
</evidence>
<evidence type="ECO:0000256" key="1">
    <source>
        <dbReference type="SAM" id="Phobius"/>
    </source>
</evidence>
<keyword evidence="1" id="KW-0812">Transmembrane</keyword>